<evidence type="ECO:0000256" key="3">
    <source>
        <dbReference type="PROSITE-ProRule" id="PRU00175"/>
    </source>
</evidence>
<dbReference type="PANTHER" id="PTHR23041">
    <property type="entry name" value="RING FINGER DOMAIN-CONTAINING"/>
    <property type="match status" value="1"/>
</dbReference>
<dbReference type="OrthoDB" id="8062037at2759"/>
<dbReference type="Gene3D" id="3.30.40.10">
    <property type="entry name" value="Zinc/RING finger domain, C3HC4 (zinc finger)"/>
    <property type="match status" value="1"/>
</dbReference>
<dbReference type="PANTHER" id="PTHR23041:SF78">
    <property type="entry name" value="E3 UBIQUITIN-PROTEIN LIGASE RNF4"/>
    <property type="match status" value="1"/>
</dbReference>
<dbReference type="CDD" id="cd16448">
    <property type="entry name" value="RING-H2"/>
    <property type="match status" value="1"/>
</dbReference>
<feature type="domain" description="RING-type" evidence="5">
    <location>
        <begin position="34"/>
        <end position="75"/>
    </location>
</feature>
<dbReference type="AlphaFoldDB" id="A0A6P8XPY1"/>
<dbReference type="Proteomes" id="UP000515160">
    <property type="component" value="Chromosome X"/>
</dbReference>
<evidence type="ECO:0000256" key="1">
    <source>
        <dbReference type="ARBA" id="ARBA00022771"/>
    </source>
</evidence>
<feature type="compositionally biased region" description="Low complexity" evidence="4">
    <location>
        <begin position="1"/>
        <end position="18"/>
    </location>
</feature>
<evidence type="ECO:0000256" key="4">
    <source>
        <dbReference type="SAM" id="MobiDB-lite"/>
    </source>
</evidence>
<accession>A0A6P8XPY1</accession>
<dbReference type="SUPFAM" id="SSF57850">
    <property type="entry name" value="RING/U-box"/>
    <property type="match status" value="1"/>
</dbReference>
<evidence type="ECO:0000256" key="2">
    <source>
        <dbReference type="ARBA" id="ARBA00022833"/>
    </source>
</evidence>
<dbReference type="Pfam" id="PF13639">
    <property type="entry name" value="zf-RING_2"/>
    <property type="match status" value="1"/>
</dbReference>
<dbReference type="InterPro" id="IPR013083">
    <property type="entry name" value="Znf_RING/FYVE/PHD"/>
</dbReference>
<dbReference type="GeneID" id="117575188"/>
<keyword evidence="1 3" id="KW-0863">Zinc-finger</keyword>
<keyword evidence="2" id="KW-0862">Zinc</keyword>
<dbReference type="InterPro" id="IPR001841">
    <property type="entry name" value="Znf_RING"/>
</dbReference>
<sequence length="113" mass="13049">MDSTSGNNSRRTSTSTNSDIDNHSKDYSSSKVNCTICLESYRSVDNIWGGTCGHVFHWKCLERWKENSEQCPTCRSTSATFFPIYLNFDESESNHLPNKSTQIEYKYEYEHAL</sequence>
<proteinExistence type="predicted"/>
<protein>
    <submittedName>
        <fullName evidence="7">E3 ubiquitin-protein ligase trul-1-like isoform X2</fullName>
    </submittedName>
</protein>
<gene>
    <name evidence="7" type="primary">LOC117575188</name>
</gene>
<evidence type="ECO:0000313" key="7">
    <source>
        <dbReference type="RefSeq" id="XP_034115203.1"/>
    </source>
</evidence>
<dbReference type="PROSITE" id="PS50089">
    <property type="entry name" value="ZF_RING_2"/>
    <property type="match status" value="1"/>
</dbReference>
<dbReference type="SMART" id="SM00184">
    <property type="entry name" value="RING"/>
    <property type="match status" value="1"/>
</dbReference>
<reference evidence="7" key="1">
    <citation type="submission" date="2025-08" db="UniProtKB">
        <authorList>
            <consortium name="RefSeq"/>
        </authorList>
    </citation>
    <scope>IDENTIFICATION</scope>
    <source>
        <strain evidence="7">15112-1751.03</strain>
        <tissue evidence="7">Whole Adult</tissue>
    </source>
</reference>
<keyword evidence="1 3" id="KW-0479">Metal-binding</keyword>
<evidence type="ECO:0000313" key="6">
    <source>
        <dbReference type="Proteomes" id="UP000515160"/>
    </source>
</evidence>
<keyword evidence="6" id="KW-1185">Reference proteome</keyword>
<dbReference type="GO" id="GO:0008270">
    <property type="term" value="F:zinc ion binding"/>
    <property type="evidence" value="ECO:0007669"/>
    <property type="project" value="UniProtKB-KW"/>
</dbReference>
<feature type="region of interest" description="Disordered" evidence="4">
    <location>
        <begin position="1"/>
        <end position="30"/>
    </location>
</feature>
<organism evidence="6 7">
    <name type="scientific">Drosophila albomicans</name>
    <name type="common">Fruit fly</name>
    <dbReference type="NCBI Taxonomy" id="7291"/>
    <lineage>
        <taxon>Eukaryota</taxon>
        <taxon>Metazoa</taxon>
        <taxon>Ecdysozoa</taxon>
        <taxon>Arthropoda</taxon>
        <taxon>Hexapoda</taxon>
        <taxon>Insecta</taxon>
        <taxon>Pterygota</taxon>
        <taxon>Neoptera</taxon>
        <taxon>Endopterygota</taxon>
        <taxon>Diptera</taxon>
        <taxon>Brachycera</taxon>
        <taxon>Muscomorpha</taxon>
        <taxon>Ephydroidea</taxon>
        <taxon>Drosophilidae</taxon>
        <taxon>Drosophila</taxon>
    </lineage>
</organism>
<dbReference type="InterPro" id="IPR047134">
    <property type="entry name" value="RNF4"/>
</dbReference>
<name>A0A6P8XPY1_DROAB</name>
<dbReference type="RefSeq" id="XP_034115203.1">
    <property type="nucleotide sequence ID" value="XM_034259312.2"/>
</dbReference>
<evidence type="ECO:0000259" key="5">
    <source>
        <dbReference type="PROSITE" id="PS50089"/>
    </source>
</evidence>